<dbReference type="InterPro" id="IPR024768">
    <property type="entry name" value="Marf1"/>
</dbReference>
<dbReference type="EMBL" id="CAKOAT010399933">
    <property type="protein sequence ID" value="CAH8366780.1"/>
    <property type="molecule type" value="Genomic_DNA"/>
</dbReference>
<dbReference type="Proteomes" id="UP001642260">
    <property type="component" value="Unassembled WGS sequence"/>
</dbReference>
<dbReference type="PANTHER" id="PTHR14379">
    <property type="entry name" value="LIMKAIN B LKAP"/>
    <property type="match status" value="1"/>
</dbReference>
<proteinExistence type="predicted"/>
<organism evidence="2 3">
    <name type="scientific">Eruca vesicaria subsp. sativa</name>
    <name type="common">Garden rocket</name>
    <name type="synonym">Eruca sativa</name>
    <dbReference type="NCBI Taxonomy" id="29727"/>
    <lineage>
        <taxon>Eukaryota</taxon>
        <taxon>Viridiplantae</taxon>
        <taxon>Streptophyta</taxon>
        <taxon>Embryophyta</taxon>
        <taxon>Tracheophyta</taxon>
        <taxon>Spermatophyta</taxon>
        <taxon>Magnoliopsida</taxon>
        <taxon>eudicotyledons</taxon>
        <taxon>Gunneridae</taxon>
        <taxon>Pentapetalae</taxon>
        <taxon>rosids</taxon>
        <taxon>malvids</taxon>
        <taxon>Brassicales</taxon>
        <taxon>Brassicaceae</taxon>
        <taxon>Brassiceae</taxon>
        <taxon>Eruca</taxon>
    </lineage>
</organism>
<gene>
    <name evidence="2" type="ORF">ERUC_LOCUS30673</name>
</gene>
<evidence type="ECO:0000259" key="1">
    <source>
        <dbReference type="Pfam" id="PF01936"/>
    </source>
</evidence>
<protein>
    <recommendedName>
        <fullName evidence="1">NYN domain-containing protein</fullName>
    </recommendedName>
</protein>
<dbReference type="Pfam" id="PF01936">
    <property type="entry name" value="NYN"/>
    <property type="match status" value="1"/>
</dbReference>
<dbReference type="PANTHER" id="PTHR14379:SF30">
    <property type="entry name" value="NYN DOMAIN-CONTAINING PROTEIN"/>
    <property type="match status" value="1"/>
</dbReference>
<accession>A0ABC8L087</accession>
<comment type="caution">
    <text evidence="2">The sequence shown here is derived from an EMBL/GenBank/DDBJ whole genome shotgun (WGS) entry which is preliminary data.</text>
</comment>
<sequence>MSYLPPMLDPDEYWDTFRAEHTGVFWDVNSFPIPDIHPHLIYENIKLTLSSKGYTGPVSIWLYAYSESQIRNKEDYELAGIRFCFEPYDTRDYRMTVDMLLCALDHPSSNLIVIARNFLEEDAVFNIHLLHNRRLNIFLAYDQVVEPIIPTQNPLWLLESLWQASLQPSLHQQQGRGEHVVDKKLKTTPMPTVDYVSGSSVRLLDLDRTTLAIWNAVDSAALEDLDPVISAANIDAFFMLKGLPPPDFTKVFADEDALPEHLISKYLGSTLLLDIVPKGNTRVRNQRIATFILFHALSYLCDPTTLLVLSEDVLEEDSLLKTVYEAVRSKGFTLFFEPPKSILASELHLHPRLQRWF</sequence>
<dbReference type="AlphaFoldDB" id="A0ABC8L087"/>
<feature type="domain" description="NYN" evidence="1">
    <location>
        <begin position="22"/>
        <end position="140"/>
    </location>
</feature>
<reference evidence="2 3" key="1">
    <citation type="submission" date="2022-03" db="EMBL/GenBank/DDBJ databases">
        <authorList>
            <person name="Macdonald S."/>
            <person name="Ahmed S."/>
            <person name="Newling K."/>
        </authorList>
    </citation>
    <scope>NUCLEOTIDE SEQUENCE [LARGE SCALE GENOMIC DNA]</scope>
</reference>
<evidence type="ECO:0000313" key="3">
    <source>
        <dbReference type="Proteomes" id="UP001642260"/>
    </source>
</evidence>
<dbReference type="InterPro" id="IPR021139">
    <property type="entry name" value="NYN"/>
</dbReference>
<name>A0ABC8L087_ERUVS</name>
<keyword evidence="3" id="KW-1185">Reference proteome</keyword>
<dbReference type="CDD" id="cd10910">
    <property type="entry name" value="PIN_limkain_b1_N_like"/>
    <property type="match status" value="1"/>
</dbReference>
<evidence type="ECO:0000313" key="2">
    <source>
        <dbReference type="EMBL" id="CAH8366780.1"/>
    </source>
</evidence>